<gene>
    <name evidence="3" type="ORF">HMPREF0661_10310</name>
</gene>
<protein>
    <submittedName>
        <fullName evidence="3">Uncharacterized protein</fullName>
    </submittedName>
</protein>
<accession>A0A096ADE9</accession>
<evidence type="ECO:0000256" key="1">
    <source>
        <dbReference type="SAM" id="MobiDB-lite"/>
    </source>
</evidence>
<dbReference type="EMBL" id="JRNS01000480">
    <property type="protein sequence ID" value="KGF44581.1"/>
    <property type="molecule type" value="Genomic_DNA"/>
</dbReference>
<name>A0A096ADE9_9BACT</name>
<feature type="compositionally biased region" description="Basic and acidic residues" evidence="1">
    <location>
        <begin position="54"/>
        <end position="69"/>
    </location>
</feature>
<reference evidence="3 4" key="1">
    <citation type="submission" date="2014-07" db="EMBL/GenBank/DDBJ databases">
        <authorList>
            <person name="McCorrison J."/>
            <person name="Sanka R."/>
            <person name="Torralba M."/>
            <person name="Gillis M."/>
            <person name="Haft D.H."/>
            <person name="Methe B."/>
            <person name="Sutton G."/>
            <person name="Nelson K.E."/>
        </authorList>
    </citation>
    <scope>NUCLEOTIDE SEQUENCE [LARGE SCALE GENOMIC DNA]</scope>
    <source>
        <strain evidence="3 4">DNF00666</strain>
    </source>
</reference>
<proteinExistence type="predicted"/>
<evidence type="ECO:0000313" key="3">
    <source>
        <dbReference type="EMBL" id="KGF44581.1"/>
    </source>
</evidence>
<keyword evidence="2" id="KW-0812">Transmembrane</keyword>
<dbReference type="RefSeq" id="WP_036866178.1">
    <property type="nucleotide sequence ID" value="NZ_JRNS01000480.1"/>
</dbReference>
<evidence type="ECO:0000256" key="2">
    <source>
        <dbReference type="SAM" id="Phobius"/>
    </source>
</evidence>
<feature type="transmembrane region" description="Helical" evidence="2">
    <location>
        <begin position="7"/>
        <end position="23"/>
    </location>
</feature>
<comment type="caution">
    <text evidence="3">The sequence shown here is derived from an EMBL/GenBank/DDBJ whole genome shotgun (WGS) entry which is preliminary data.</text>
</comment>
<evidence type="ECO:0000313" key="4">
    <source>
        <dbReference type="Proteomes" id="UP000029578"/>
    </source>
</evidence>
<organism evidence="3 4">
    <name type="scientific">Prevotella melaninogenica DNF00666</name>
    <dbReference type="NCBI Taxonomy" id="1401073"/>
    <lineage>
        <taxon>Bacteria</taxon>
        <taxon>Pseudomonadati</taxon>
        <taxon>Bacteroidota</taxon>
        <taxon>Bacteroidia</taxon>
        <taxon>Bacteroidales</taxon>
        <taxon>Prevotellaceae</taxon>
        <taxon>Prevotella</taxon>
    </lineage>
</organism>
<keyword evidence="2" id="KW-0472">Membrane</keyword>
<feature type="region of interest" description="Disordered" evidence="1">
    <location>
        <begin position="49"/>
        <end position="69"/>
    </location>
</feature>
<keyword evidence="2" id="KW-1133">Transmembrane helix</keyword>
<sequence length="69" mass="8048">MKQLINWKEFAVLFIVIGGIYYLTRSWLITGGVLALLLLVDGLLRQYDHKKRGEKQAEDIKKNLEEQDD</sequence>
<dbReference type="AlphaFoldDB" id="A0A096ADE9"/>
<dbReference type="Proteomes" id="UP000029578">
    <property type="component" value="Unassembled WGS sequence"/>
</dbReference>